<evidence type="ECO:0000256" key="1">
    <source>
        <dbReference type="SAM" id="MobiDB-lite"/>
    </source>
</evidence>
<accession>A0A9P8A0F2</accession>
<feature type="region of interest" description="Disordered" evidence="1">
    <location>
        <begin position="1"/>
        <end position="128"/>
    </location>
</feature>
<feature type="compositionally biased region" description="Polar residues" evidence="1">
    <location>
        <begin position="310"/>
        <end position="325"/>
    </location>
</feature>
<feature type="compositionally biased region" description="Low complexity" evidence="1">
    <location>
        <begin position="860"/>
        <end position="883"/>
    </location>
</feature>
<feature type="compositionally biased region" description="Low complexity" evidence="1">
    <location>
        <begin position="35"/>
        <end position="55"/>
    </location>
</feature>
<feature type="compositionally biased region" description="Acidic residues" evidence="1">
    <location>
        <begin position="750"/>
        <end position="763"/>
    </location>
</feature>
<protein>
    <submittedName>
        <fullName evidence="2">Uncharacterized protein</fullName>
    </submittedName>
</protein>
<feature type="compositionally biased region" description="Low complexity" evidence="1">
    <location>
        <begin position="182"/>
        <end position="201"/>
    </location>
</feature>
<evidence type="ECO:0000313" key="3">
    <source>
        <dbReference type="Proteomes" id="UP000717515"/>
    </source>
</evidence>
<sequence>MATSIRTPTRARSSTLACTSPSIAAAPGIPVPVLSGTKYSSQTGSSSSFSSNNSTGSGGNGSSNNTPSTIRKPKPRRPSLPSLSASTSQLPTQKSLSTTPSHLLQPAAAKDSSLPILRSPKSVPRLNADSKCENTSMAIPSLIARPNTSFSTPRTLASSLPSPRIVATSRMGEGSHQRHGHSIAGSAATTGTTTSAISAPSQIAKPVLRTQKSTGIKPPSIVTKPNVPNGPGSAVATPHLKGFASQPPATPSPVPLTAALSGPSSTSPLTASSGVPVSVSPTLSVASSSSTSSTVRSRKRFNSDGDSGCFLSQTSDCESTTSASAPSFEPSKPAIHAAPTKPIPAPPHTQLSTSIPGQPQKPPSRRPSAADIPAITTTTLPPSSSFATLSSSSSSPLPTCSTLKAAVLTTTSAPTRPLPNPPSVSATGVASSFTVATPTTPSPLKHAAAATMPQVPEKKGGESIDAKATTEEMKTEPAGPAVVQCTCQPPLTLPEHVKREMKREEEEHRQRECGLYEKIIELQIENANLKGEKETLNRVISRRDKMLLELQMQLKAMEFVCREHEIKVDIDMCPDEAIENWSFKESDEVYQRILLTTQDLLRSGSRCLEENMPSTSRSSSQHHRSSPTRTSSSSISSVTSADRSSPIAALMSRIAIAGISEGAQPLPIHKQQEDPLIFKQTSRPGTMKFDIHTLLKSEQDFKSSNRAALSQANLSQLNEIVEGGGRRALDCGDDRSQVFGMSDRNYSSEDYSEDDDEGQESEFEELGEDMIKYVDLQSNVAPRRDSRSTSFPKIIPGASGSATPDMSTAVLMKNLWNSNPGARRSGGATPLQHSGSFHGHHHHQHHHHSPPQHLQHLHQAHPFYGSPANRSSGGSHASSHNSSVMDDYFSRGGLHQPEGHVHHHQHHHQQHGAPVGVGLGLTGMGRSPEQPSLERFLAAPPTCALPPSPLPSPRAYGTSMVRSPLGSSTSSTFPNTQDNHIDMMLIRPPPMMPLPPLPARPRYSYRDHTKSKLLEFKRPSHGRTCSHGFAVEEVGQFLKRKTYGKTLTRDLMHRGHRRRDSV</sequence>
<feature type="compositionally biased region" description="Low complexity" evidence="1">
    <location>
        <begin position="367"/>
        <end position="395"/>
    </location>
</feature>
<name>A0A9P8A0F2_MORAP</name>
<feature type="region of interest" description="Disordered" evidence="1">
    <location>
        <begin position="608"/>
        <end position="640"/>
    </location>
</feature>
<dbReference type="EMBL" id="JAIFTL010000328">
    <property type="protein sequence ID" value="KAG9320099.1"/>
    <property type="molecule type" value="Genomic_DNA"/>
</dbReference>
<dbReference type="AlphaFoldDB" id="A0A9P8A0F2"/>
<proteinExistence type="predicted"/>
<gene>
    <name evidence="2" type="ORF">KVV02_008320</name>
</gene>
<feature type="compositionally biased region" description="Basic residues" evidence="1">
    <location>
        <begin position="901"/>
        <end position="910"/>
    </location>
</feature>
<feature type="compositionally biased region" description="Low complexity" evidence="1">
    <location>
        <begin position="627"/>
        <end position="640"/>
    </location>
</feature>
<feature type="compositionally biased region" description="Basic residues" evidence="1">
    <location>
        <begin position="838"/>
        <end position="859"/>
    </location>
</feature>
<feature type="region of interest" description="Disordered" evidence="1">
    <location>
        <begin position="817"/>
        <end position="930"/>
    </location>
</feature>
<feature type="region of interest" description="Disordered" evidence="1">
    <location>
        <begin position="731"/>
        <end position="763"/>
    </location>
</feature>
<feature type="region of interest" description="Disordered" evidence="1">
    <location>
        <begin position="172"/>
        <end position="395"/>
    </location>
</feature>
<comment type="caution">
    <text evidence="2">The sequence shown here is derived from an EMBL/GenBank/DDBJ whole genome shotgun (WGS) entry which is preliminary data.</text>
</comment>
<evidence type="ECO:0000313" key="2">
    <source>
        <dbReference type="EMBL" id="KAG9320099.1"/>
    </source>
</evidence>
<reference evidence="2" key="1">
    <citation type="submission" date="2021-07" db="EMBL/GenBank/DDBJ databases">
        <title>Draft genome of Mortierella alpina, strain LL118, isolated from an aspen leaf litter sample.</title>
        <authorList>
            <person name="Yang S."/>
            <person name="Vinatzer B.A."/>
        </authorList>
    </citation>
    <scope>NUCLEOTIDE SEQUENCE</scope>
    <source>
        <strain evidence="2">LL118</strain>
    </source>
</reference>
<dbReference type="Proteomes" id="UP000717515">
    <property type="component" value="Unassembled WGS sequence"/>
</dbReference>
<feature type="compositionally biased region" description="Low complexity" evidence="1">
    <location>
        <begin position="79"/>
        <end position="93"/>
    </location>
</feature>
<organism evidence="2 3">
    <name type="scientific">Mortierella alpina</name>
    <name type="common">Oleaginous fungus</name>
    <name type="synonym">Mortierella renispora</name>
    <dbReference type="NCBI Taxonomy" id="64518"/>
    <lineage>
        <taxon>Eukaryota</taxon>
        <taxon>Fungi</taxon>
        <taxon>Fungi incertae sedis</taxon>
        <taxon>Mucoromycota</taxon>
        <taxon>Mortierellomycotina</taxon>
        <taxon>Mortierellomycetes</taxon>
        <taxon>Mortierellales</taxon>
        <taxon>Mortierellaceae</taxon>
        <taxon>Mortierella</taxon>
    </lineage>
</organism>
<feature type="compositionally biased region" description="Low complexity" evidence="1">
    <location>
        <begin position="270"/>
        <end position="295"/>
    </location>
</feature>
<feature type="region of interest" description="Disordered" evidence="1">
    <location>
        <begin position="781"/>
        <end position="805"/>
    </location>
</feature>
<feature type="compositionally biased region" description="Polar residues" evidence="1">
    <location>
        <begin position="1"/>
        <end position="22"/>
    </location>
</feature>